<evidence type="ECO:0000256" key="2">
    <source>
        <dbReference type="ARBA" id="ARBA00022840"/>
    </source>
</evidence>
<dbReference type="AlphaFoldDB" id="A0A1D1W9B1"/>
<dbReference type="GO" id="GO:0004140">
    <property type="term" value="F:dephospho-CoA kinase activity"/>
    <property type="evidence" value="ECO:0007669"/>
    <property type="project" value="InterPro"/>
</dbReference>
<proteinExistence type="inferred from homology"/>
<feature type="transmembrane region" description="Helical" evidence="3">
    <location>
        <begin position="205"/>
        <end position="232"/>
    </location>
</feature>
<evidence type="ECO:0000256" key="3">
    <source>
        <dbReference type="SAM" id="Phobius"/>
    </source>
</evidence>
<dbReference type="Pfam" id="PF01121">
    <property type="entry name" value="CoaE"/>
    <property type="match status" value="1"/>
</dbReference>
<dbReference type="PROSITE" id="PS51219">
    <property type="entry name" value="DPCK"/>
    <property type="match status" value="1"/>
</dbReference>
<keyword evidence="1" id="KW-0547">Nucleotide-binding</keyword>
<organism evidence="4 5">
    <name type="scientific">Ramazzottius varieornatus</name>
    <name type="common">Water bear</name>
    <name type="synonym">Tardigrade</name>
    <dbReference type="NCBI Taxonomy" id="947166"/>
    <lineage>
        <taxon>Eukaryota</taxon>
        <taxon>Metazoa</taxon>
        <taxon>Ecdysozoa</taxon>
        <taxon>Tardigrada</taxon>
        <taxon>Eutardigrada</taxon>
        <taxon>Parachela</taxon>
        <taxon>Hypsibioidea</taxon>
        <taxon>Ramazzottiidae</taxon>
        <taxon>Ramazzottius</taxon>
    </lineage>
</organism>
<evidence type="ECO:0000313" key="5">
    <source>
        <dbReference type="Proteomes" id="UP000186922"/>
    </source>
</evidence>
<dbReference type="PANTHER" id="PTHR10695:SF46">
    <property type="entry name" value="BIFUNCTIONAL COENZYME A SYNTHASE-RELATED"/>
    <property type="match status" value="1"/>
</dbReference>
<protein>
    <recommendedName>
        <fullName evidence="6">Dephospho-CoA kinase</fullName>
    </recommendedName>
</protein>
<keyword evidence="3" id="KW-0812">Transmembrane</keyword>
<dbReference type="EMBL" id="BDGG01000016">
    <property type="protein sequence ID" value="GAV08104.1"/>
    <property type="molecule type" value="Genomic_DNA"/>
</dbReference>
<dbReference type="SUPFAM" id="SSF52540">
    <property type="entry name" value="P-loop containing nucleoside triphosphate hydrolases"/>
    <property type="match status" value="1"/>
</dbReference>
<dbReference type="Gene3D" id="3.40.50.300">
    <property type="entry name" value="P-loop containing nucleotide triphosphate hydrolases"/>
    <property type="match status" value="1"/>
</dbReference>
<evidence type="ECO:0008006" key="6">
    <source>
        <dbReference type="Google" id="ProtNLM"/>
    </source>
</evidence>
<accession>A0A1D1W9B1</accession>
<evidence type="ECO:0000256" key="1">
    <source>
        <dbReference type="ARBA" id="ARBA00022741"/>
    </source>
</evidence>
<name>A0A1D1W9B1_RAMVA</name>
<dbReference type="NCBIfam" id="TIGR00152">
    <property type="entry name" value="dephospho-CoA kinase"/>
    <property type="match status" value="1"/>
</dbReference>
<keyword evidence="3" id="KW-1133">Transmembrane helix</keyword>
<dbReference type="CDD" id="cd02022">
    <property type="entry name" value="DPCK"/>
    <property type="match status" value="1"/>
</dbReference>
<dbReference type="STRING" id="947166.A0A1D1W9B1"/>
<dbReference type="InterPro" id="IPR001977">
    <property type="entry name" value="Depp_CoAkinase"/>
</dbReference>
<dbReference type="GO" id="GO:0005524">
    <property type="term" value="F:ATP binding"/>
    <property type="evidence" value="ECO:0007669"/>
    <property type="project" value="UniProtKB-KW"/>
</dbReference>
<dbReference type="GO" id="GO:0015937">
    <property type="term" value="P:coenzyme A biosynthetic process"/>
    <property type="evidence" value="ECO:0007669"/>
    <property type="project" value="InterPro"/>
</dbReference>
<dbReference type="Proteomes" id="UP000186922">
    <property type="component" value="Unassembled WGS sequence"/>
</dbReference>
<gene>
    <name evidence="4" type="primary">RvY_17845-1</name>
    <name evidence="4" type="synonym">RvY_17845.1</name>
    <name evidence="4" type="ORF">RvY_17845</name>
</gene>
<reference evidence="4 5" key="1">
    <citation type="journal article" date="2016" name="Nat. Commun.">
        <title>Extremotolerant tardigrade genome and improved radiotolerance of human cultured cells by tardigrade-unique protein.</title>
        <authorList>
            <person name="Hashimoto T."/>
            <person name="Horikawa D.D."/>
            <person name="Saito Y."/>
            <person name="Kuwahara H."/>
            <person name="Kozuka-Hata H."/>
            <person name="Shin-I T."/>
            <person name="Minakuchi Y."/>
            <person name="Ohishi K."/>
            <person name="Motoyama A."/>
            <person name="Aizu T."/>
            <person name="Enomoto A."/>
            <person name="Kondo K."/>
            <person name="Tanaka S."/>
            <person name="Hara Y."/>
            <person name="Koshikawa S."/>
            <person name="Sagara H."/>
            <person name="Miura T."/>
            <person name="Yokobori S."/>
            <person name="Miyagawa K."/>
            <person name="Suzuki Y."/>
            <person name="Kubo T."/>
            <person name="Oyama M."/>
            <person name="Kohara Y."/>
            <person name="Fujiyama A."/>
            <person name="Arakawa K."/>
            <person name="Katayama T."/>
            <person name="Toyoda A."/>
            <person name="Kunieda T."/>
        </authorList>
    </citation>
    <scope>NUCLEOTIDE SEQUENCE [LARGE SCALE GENOMIC DNA]</scope>
    <source>
        <strain evidence="4 5">YOKOZUNA-1</strain>
    </source>
</reference>
<dbReference type="HAMAP" id="MF_00376">
    <property type="entry name" value="Dephospho_CoA_kinase"/>
    <property type="match status" value="1"/>
</dbReference>
<evidence type="ECO:0000313" key="4">
    <source>
        <dbReference type="EMBL" id="GAV08104.1"/>
    </source>
</evidence>
<keyword evidence="2" id="KW-0067">ATP-binding</keyword>
<sequence length="233" mass="26598">MFLVGLTGSIGTGKSTISQILLSLGVPIIDADAIARDVVLPNTKAWKRIRDSPVFGPEYFTAEGELDRNAVAKKVFADENSRIHLERIVHPEIRAEMIRKIIRHAFQGRHFVVLDVPLLFEKSPLLPFCHKVIVVTCSRQKQIERVKIRSKWTDEEIIRRTDTQMPQDEKIKRANYVIDNNGTISQTEVQVKKIYALLKASKFHWIVRGVFATGVLLLVGSIWAFVAFIRWIL</sequence>
<comment type="caution">
    <text evidence="4">The sequence shown here is derived from an EMBL/GenBank/DDBJ whole genome shotgun (WGS) entry which is preliminary data.</text>
</comment>
<keyword evidence="3" id="KW-0472">Membrane</keyword>
<dbReference type="PANTHER" id="PTHR10695">
    <property type="entry name" value="DEPHOSPHO-COA KINASE-RELATED"/>
    <property type="match status" value="1"/>
</dbReference>
<dbReference type="InterPro" id="IPR027417">
    <property type="entry name" value="P-loop_NTPase"/>
</dbReference>
<keyword evidence="5" id="KW-1185">Reference proteome</keyword>
<dbReference type="OrthoDB" id="247245at2759"/>